<dbReference type="RefSeq" id="WP_177166831.1">
    <property type="nucleotide sequence ID" value="NZ_FNYH01000007.1"/>
</dbReference>
<dbReference type="AlphaFoldDB" id="A0A1H6SRT7"/>
<dbReference type="InterPro" id="IPR010412">
    <property type="entry name" value="DUF1007"/>
</dbReference>
<accession>A0A1H6SRT7</accession>
<dbReference type="Proteomes" id="UP000242999">
    <property type="component" value="Unassembled WGS sequence"/>
</dbReference>
<keyword evidence="3" id="KW-1185">Reference proteome</keyword>
<feature type="signal peptide" evidence="1">
    <location>
        <begin position="1"/>
        <end position="25"/>
    </location>
</feature>
<reference evidence="3" key="1">
    <citation type="submission" date="2016-10" db="EMBL/GenBank/DDBJ databases">
        <authorList>
            <person name="Varghese N."/>
            <person name="Submissions S."/>
        </authorList>
    </citation>
    <scope>NUCLEOTIDE SEQUENCE [LARGE SCALE GENOMIC DNA]</scope>
    <source>
        <strain evidence="3">DSM 7165</strain>
    </source>
</reference>
<protein>
    <submittedName>
        <fullName evidence="2">ABC-type uncharacterized transport system, substrate-binding protein</fullName>
    </submittedName>
</protein>
<gene>
    <name evidence="2" type="ORF">SAMN05421831_1077</name>
</gene>
<dbReference type="EMBL" id="FNYH01000007">
    <property type="protein sequence ID" value="SEI66635.1"/>
    <property type="molecule type" value="Genomic_DNA"/>
</dbReference>
<evidence type="ECO:0000313" key="3">
    <source>
        <dbReference type="Proteomes" id="UP000242999"/>
    </source>
</evidence>
<dbReference type="STRING" id="64971.SAMN05421831_1077"/>
<keyword evidence="1" id="KW-0732">Signal</keyword>
<evidence type="ECO:0000256" key="1">
    <source>
        <dbReference type="SAM" id="SignalP"/>
    </source>
</evidence>
<evidence type="ECO:0000313" key="2">
    <source>
        <dbReference type="EMBL" id="SEI66635.1"/>
    </source>
</evidence>
<feature type="chain" id="PRO_5017363401" evidence="1">
    <location>
        <begin position="26"/>
        <end position="220"/>
    </location>
</feature>
<sequence>MSVPSFLLFGLLVSFTCWLSPKAHAHPHAWIDLRVQVLFNQEKQIVGLRQAWQLDPMYSLMVLEDMQAHASEQASLDAQLDTFGAQMIQNLAAYQYFSVIYVQGQRINTRPVQDFSIRHVNGRVELMFELLLDQASDFSSGLEYRIYDPTYYIEMLHTEEAPALSLQNPPIDCQTNIISANPTQEEIDRAAALDRTQEAPDNLGVIFAETAVIRCPTTNN</sequence>
<dbReference type="Pfam" id="PF06226">
    <property type="entry name" value="DUF1007"/>
    <property type="match status" value="1"/>
</dbReference>
<name>A0A1H6SRT7_9GAMM</name>
<proteinExistence type="predicted"/>
<organism evidence="2 3">
    <name type="scientific">Allopseudospirillum japonicum</name>
    <dbReference type="NCBI Taxonomy" id="64971"/>
    <lineage>
        <taxon>Bacteria</taxon>
        <taxon>Pseudomonadati</taxon>
        <taxon>Pseudomonadota</taxon>
        <taxon>Gammaproteobacteria</taxon>
        <taxon>Oceanospirillales</taxon>
        <taxon>Oceanospirillaceae</taxon>
        <taxon>Allopseudospirillum</taxon>
    </lineage>
</organism>